<dbReference type="RefSeq" id="WP_093649996.1">
    <property type="nucleotide sequence ID" value="NZ_CTEN01000001.1"/>
</dbReference>
<dbReference type="GO" id="GO:0006396">
    <property type="term" value="P:RNA processing"/>
    <property type="evidence" value="ECO:0007669"/>
    <property type="project" value="InterPro"/>
</dbReference>
<keyword evidence="3" id="KW-0808">Transferase</keyword>
<organism evidence="5 6">
    <name type="scientific">Streptococcus varani</name>
    <dbReference type="NCBI Taxonomy" id="1608583"/>
    <lineage>
        <taxon>Bacteria</taxon>
        <taxon>Bacillati</taxon>
        <taxon>Bacillota</taxon>
        <taxon>Bacilli</taxon>
        <taxon>Lactobacillales</taxon>
        <taxon>Streptococcaceae</taxon>
        <taxon>Streptococcus</taxon>
    </lineage>
</organism>
<dbReference type="SMART" id="SM00967">
    <property type="entry name" value="SpoU_sub_bind"/>
    <property type="match status" value="1"/>
</dbReference>
<evidence type="ECO:0000313" key="6">
    <source>
        <dbReference type="Proteomes" id="UP000198604"/>
    </source>
</evidence>
<evidence type="ECO:0000256" key="2">
    <source>
        <dbReference type="ARBA" id="ARBA00022603"/>
    </source>
</evidence>
<comment type="similarity">
    <text evidence="1">Belongs to the class IV-like SAM-binding methyltransferase superfamily. RNA methyltransferase TrmH family.</text>
</comment>
<dbReference type="InterPro" id="IPR053888">
    <property type="entry name" value="MRM3-like_sub_bind"/>
</dbReference>
<dbReference type="Gene3D" id="3.30.1330.30">
    <property type="match status" value="1"/>
</dbReference>
<dbReference type="SUPFAM" id="SSF75217">
    <property type="entry name" value="alpha/beta knot"/>
    <property type="match status" value="1"/>
</dbReference>
<evidence type="ECO:0000313" key="5">
    <source>
        <dbReference type="EMBL" id="CQR24322.1"/>
    </source>
</evidence>
<sequence>MEIIRSKSNQLIKETKKLQQKKYRKNSYLIEGWHLLEEAQKSGAQIEIIFVTEEGMNRLEISDLIKVVSPEVLAELSDSVTPQGVVAQLALPKKSLPEKLTGKYLVLEDVQDPGNVGTMIRTADAAGYDAVFISTKTADIYNMKVLRSMQGSHFHLPVYRMEMRELLERFKISQTLVLATTLSKGSVDYREVSAPVSFALVMGNEGQGISDFMAKNADHLLHITMPGKAESLNVAVAAGILLFNFNLGVPQ</sequence>
<dbReference type="Pfam" id="PF00588">
    <property type="entry name" value="SpoU_methylase"/>
    <property type="match status" value="1"/>
</dbReference>
<dbReference type="InterPro" id="IPR029026">
    <property type="entry name" value="tRNA_m1G_MTases_N"/>
</dbReference>
<dbReference type="Gene3D" id="3.40.1280.10">
    <property type="match status" value="1"/>
</dbReference>
<evidence type="ECO:0000256" key="1">
    <source>
        <dbReference type="ARBA" id="ARBA00007228"/>
    </source>
</evidence>
<dbReference type="InterPro" id="IPR001537">
    <property type="entry name" value="SpoU_MeTrfase"/>
</dbReference>
<dbReference type="Proteomes" id="UP000198604">
    <property type="component" value="Unassembled WGS sequence"/>
</dbReference>
<dbReference type="PANTHER" id="PTHR43191:SF2">
    <property type="entry name" value="RRNA METHYLTRANSFERASE 3, MITOCHONDRIAL"/>
    <property type="match status" value="1"/>
</dbReference>
<name>A0A0E4H379_9STRE</name>
<dbReference type="GO" id="GO:0032259">
    <property type="term" value="P:methylation"/>
    <property type="evidence" value="ECO:0007669"/>
    <property type="project" value="UniProtKB-KW"/>
</dbReference>
<dbReference type="CDD" id="cd18095">
    <property type="entry name" value="SpoU-like_rRNA-MTase"/>
    <property type="match status" value="1"/>
</dbReference>
<dbReference type="GO" id="GO:0005737">
    <property type="term" value="C:cytoplasm"/>
    <property type="evidence" value="ECO:0007669"/>
    <property type="project" value="UniProtKB-ARBA"/>
</dbReference>
<dbReference type="InterPro" id="IPR029064">
    <property type="entry name" value="Ribosomal_eL30-like_sf"/>
</dbReference>
<dbReference type="InterPro" id="IPR051259">
    <property type="entry name" value="rRNA_Methyltransferase"/>
</dbReference>
<keyword evidence="6" id="KW-1185">Reference proteome</keyword>
<dbReference type="InterPro" id="IPR013123">
    <property type="entry name" value="SpoU_subst-bd"/>
</dbReference>
<dbReference type="EMBL" id="CTEN01000001">
    <property type="protein sequence ID" value="CQR24322.1"/>
    <property type="molecule type" value="Genomic_DNA"/>
</dbReference>
<protein>
    <submittedName>
        <fullName evidence="5">rRNA methylase</fullName>
    </submittedName>
</protein>
<dbReference type="SUPFAM" id="SSF55315">
    <property type="entry name" value="L30e-like"/>
    <property type="match status" value="1"/>
</dbReference>
<reference evidence="6" key="1">
    <citation type="submission" date="2015-03" db="EMBL/GenBank/DDBJ databases">
        <authorList>
            <person name="Urmite Genomes"/>
        </authorList>
    </citation>
    <scope>NUCLEOTIDE SEQUENCE [LARGE SCALE GENOMIC DNA]</scope>
    <source>
        <strain evidence="6">FF10</strain>
    </source>
</reference>
<evidence type="ECO:0000259" key="4">
    <source>
        <dbReference type="SMART" id="SM00967"/>
    </source>
</evidence>
<dbReference type="InterPro" id="IPR029028">
    <property type="entry name" value="Alpha/beta_knot_MTases"/>
</dbReference>
<keyword evidence="2 5" id="KW-0489">Methyltransferase</keyword>
<proteinExistence type="inferred from homology"/>
<feature type="domain" description="RNA 2-O ribose methyltransferase substrate binding" evidence="4">
    <location>
        <begin position="29"/>
        <end position="95"/>
    </location>
</feature>
<accession>A0A0E4H379</accession>
<dbReference type="AlphaFoldDB" id="A0A0E4H379"/>
<dbReference type="GO" id="GO:0008173">
    <property type="term" value="F:RNA methyltransferase activity"/>
    <property type="evidence" value="ECO:0007669"/>
    <property type="project" value="InterPro"/>
</dbReference>
<dbReference type="STRING" id="1608583.BN1356_00679"/>
<dbReference type="PANTHER" id="PTHR43191">
    <property type="entry name" value="RRNA METHYLTRANSFERASE 3"/>
    <property type="match status" value="1"/>
</dbReference>
<dbReference type="GO" id="GO:0003723">
    <property type="term" value="F:RNA binding"/>
    <property type="evidence" value="ECO:0007669"/>
    <property type="project" value="InterPro"/>
</dbReference>
<evidence type="ECO:0000256" key="3">
    <source>
        <dbReference type="ARBA" id="ARBA00022679"/>
    </source>
</evidence>
<gene>
    <name evidence="5" type="ORF">BN1356_00679</name>
</gene>
<dbReference type="OrthoDB" id="9785673at2"/>
<dbReference type="Pfam" id="PF22435">
    <property type="entry name" value="MRM3-like_sub_bind"/>
    <property type="match status" value="1"/>
</dbReference>